<gene>
    <name evidence="2" type="ordered locus">Cpin_0747</name>
</gene>
<dbReference type="KEGG" id="cpi:Cpin_0747"/>
<name>A0A979FZU5_CHIPD</name>
<protein>
    <submittedName>
        <fullName evidence="2">Uncharacterized protein</fullName>
    </submittedName>
</protein>
<reference evidence="2 3" key="2">
    <citation type="journal article" date="2010" name="Stand. Genomic Sci.">
        <title>Complete genome sequence of Chitinophaga pinensis type strain (UQM 2034).</title>
        <authorList>
            <person name="Glavina Del Rio T."/>
            <person name="Abt B."/>
            <person name="Spring S."/>
            <person name="Lapidus A."/>
            <person name="Nolan M."/>
            <person name="Tice H."/>
            <person name="Copeland A."/>
            <person name="Cheng J.F."/>
            <person name="Chen F."/>
            <person name="Bruce D."/>
            <person name="Goodwin L."/>
            <person name="Pitluck S."/>
            <person name="Ivanova N."/>
            <person name="Mavromatis K."/>
            <person name="Mikhailova N."/>
            <person name="Pati A."/>
            <person name="Chen A."/>
            <person name="Palaniappan K."/>
            <person name="Land M."/>
            <person name="Hauser L."/>
            <person name="Chang Y.J."/>
            <person name="Jeffries C.D."/>
            <person name="Chain P."/>
            <person name="Saunders E."/>
            <person name="Detter J.C."/>
            <person name="Brettin T."/>
            <person name="Rohde M."/>
            <person name="Goker M."/>
            <person name="Bristow J."/>
            <person name="Eisen J.A."/>
            <person name="Markowitz V."/>
            <person name="Hugenholtz P."/>
            <person name="Kyrpides N.C."/>
            <person name="Klenk H.P."/>
            <person name="Lucas S."/>
        </authorList>
    </citation>
    <scope>NUCLEOTIDE SEQUENCE [LARGE SCALE GENOMIC DNA]</scope>
    <source>
        <strain evidence="3">ATCC 43595 / DSM 2588 / LMG 13176 / NBRC 15968 / NCIMB 11800 / UQM 2034</strain>
    </source>
</reference>
<reference evidence="3" key="1">
    <citation type="submission" date="2009-08" db="EMBL/GenBank/DDBJ databases">
        <title>The complete genome of Chitinophaga pinensis DSM 2588.</title>
        <authorList>
            <consortium name="US DOE Joint Genome Institute (JGI-PGF)"/>
            <person name="Lucas S."/>
            <person name="Copeland A."/>
            <person name="Lapidus A."/>
            <person name="Glavina del Rio T."/>
            <person name="Dalin E."/>
            <person name="Tice H."/>
            <person name="Bruce D."/>
            <person name="Goodwin L."/>
            <person name="Pitluck S."/>
            <person name="Kyrpides N."/>
            <person name="Mavromatis K."/>
            <person name="Ivanova N."/>
            <person name="Mikhailova N."/>
            <person name="Sims D."/>
            <person name="Meinche L."/>
            <person name="Brettin T."/>
            <person name="Detter J.C."/>
            <person name="Han C."/>
            <person name="Larimer F."/>
            <person name="Land M."/>
            <person name="Hauser L."/>
            <person name="Markowitz V."/>
            <person name="Cheng J.-F."/>
            <person name="Hugenholtz P."/>
            <person name="Woyke T."/>
            <person name="Wu D."/>
            <person name="Spring S."/>
            <person name="Klenk H.-P."/>
            <person name="Eisen J.A."/>
        </authorList>
    </citation>
    <scope>NUCLEOTIDE SEQUENCE [LARGE SCALE GENOMIC DNA]</scope>
    <source>
        <strain evidence="3">ATCC 43595 / DSM 2588 / LMG 13176 / NBRC 15968 / NCIMB 11800 / UQM 2034</strain>
    </source>
</reference>
<sequence length="56" mass="6601">MLTRYNPINKKKHGVLSRDMKAKYDKEARGQFINTTSPKISRNRKKALLLKTQNRI</sequence>
<dbReference type="EMBL" id="CP001699">
    <property type="protein sequence ID" value="ACU58245.1"/>
    <property type="molecule type" value="Genomic_DNA"/>
</dbReference>
<accession>A0A979FZU5</accession>
<proteinExistence type="predicted"/>
<evidence type="ECO:0000313" key="2">
    <source>
        <dbReference type="EMBL" id="ACU58245.1"/>
    </source>
</evidence>
<feature type="region of interest" description="Disordered" evidence="1">
    <location>
        <begin position="1"/>
        <end position="21"/>
    </location>
</feature>
<dbReference type="Proteomes" id="UP000002215">
    <property type="component" value="Chromosome"/>
</dbReference>
<organism evidence="2 3">
    <name type="scientific">Chitinophaga pinensis (strain ATCC 43595 / DSM 2588 / LMG 13176 / NBRC 15968 / NCIMB 11800 / UQM 2034)</name>
    <dbReference type="NCBI Taxonomy" id="485918"/>
    <lineage>
        <taxon>Bacteria</taxon>
        <taxon>Pseudomonadati</taxon>
        <taxon>Bacteroidota</taxon>
        <taxon>Chitinophagia</taxon>
        <taxon>Chitinophagales</taxon>
        <taxon>Chitinophagaceae</taxon>
        <taxon>Chitinophaga</taxon>
    </lineage>
</organism>
<dbReference type="AlphaFoldDB" id="A0A979FZU5"/>
<evidence type="ECO:0000256" key="1">
    <source>
        <dbReference type="SAM" id="MobiDB-lite"/>
    </source>
</evidence>
<evidence type="ECO:0000313" key="3">
    <source>
        <dbReference type="Proteomes" id="UP000002215"/>
    </source>
</evidence>